<dbReference type="Gene3D" id="2.60.120.200">
    <property type="match status" value="1"/>
</dbReference>
<keyword evidence="6" id="KW-1185">Reference proteome</keyword>
<dbReference type="InterPro" id="IPR001079">
    <property type="entry name" value="Galectin_CRD"/>
</dbReference>
<dbReference type="EMBL" id="CATQJA010001470">
    <property type="protein sequence ID" value="CAJ0567334.1"/>
    <property type="molecule type" value="Genomic_DNA"/>
</dbReference>
<feature type="chain" id="PRO_5041395899" description="Galectin" evidence="3">
    <location>
        <begin position="16"/>
        <end position="179"/>
    </location>
</feature>
<gene>
    <name evidence="5" type="ORF">MSPICULIGERA_LOCUS5887</name>
</gene>
<dbReference type="GO" id="GO:0030246">
    <property type="term" value="F:carbohydrate binding"/>
    <property type="evidence" value="ECO:0007669"/>
    <property type="project" value="UniProtKB-UniRule"/>
</dbReference>
<dbReference type="Pfam" id="PF00337">
    <property type="entry name" value="Gal-bind_lectin"/>
    <property type="match status" value="1"/>
</dbReference>
<name>A0AA36CE60_9BILA</name>
<evidence type="ECO:0000259" key="4">
    <source>
        <dbReference type="PROSITE" id="PS51304"/>
    </source>
</evidence>
<dbReference type="InterPro" id="IPR013320">
    <property type="entry name" value="ConA-like_dom_sf"/>
</dbReference>
<dbReference type="Proteomes" id="UP001177023">
    <property type="component" value="Unassembled WGS sequence"/>
</dbReference>
<feature type="non-terminal residue" evidence="5">
    <location>
        <position position="179"/>
    </location>
</feature>
<evidence type="ECO:0000313" key="6">
    <source>
        <dbReference type="Proteomes" id="UP001177023"/>
    </source>
</evidence>
<dbReference type="PROSITE" id="PS51304">
    <property type="entry name" value="GALECTIN"/>
    <property type="match status" value="1"/>
</dbReference>
<dbReference type="AlphaFoldDB" id="A0AA36CE60"/>
<organism evidence="5 6">
    <name type="scientific">Mesorhabditis spiculigera</name>
    <dbReference type="NCBI Taxonomy" id="96644"/>
    <lineage>
        <taxon>Eukaryota</taxon>
        <taxon>Metazoa</taxon>
        <taxon>Ecdysozoa</taxon>
        <taxon>Nematoda</taxon>
        <taxon>Chromadorea</taxon>
        <taxon>Rhabditida</taxon>
        <taxon>Rhabditina</taxon>
        <taxon>Rhabditomorpha</taxon>
        <taxon>Rhabditoidea</taxon>
        <taxon>Rhabditidae</taxon>
        <taxon>Mesorhabditinae</taxon>
        <taxon>Mesorhabditis</taxon>
    </lineage>
</organism>
<protein>
    <recommendedName>
        <fullName evidence="2">Galectin</fullName>
    </recommendedName>
</protein>
<keyword evidence="3" id="KW-0732">Signal</keyword>
<dbReference type="SUPFAM" id="SSF49899">
    <property type="entry name" value="Concanavalin A-like lectins/glucanases"/>
    <property type="match status" value="1"/>
</dbReference>
<feature type="signal peptide" evidence="3">
    <location>
        <begin position="1"/>
        <end position="15"/>
    </location>
</feature>
<evidence type="ECO:0000256" key="3">
    <source>
        <dbReference type="SAM" id="SignalP"/>
    </source>
</evidence>
<evidence type="ECO:0000256" key="2">
    <source>
        <dbReference type="RuleBase" id="RU102079"/>
    </source>
</evidence>
<feature type="domain" description="Galectin" evidence="4">
    <location>
        <begin position="21"/>
        <end position="161"/>
    </location>
</feature>
<keyword evidence="1 2" id="KW-0430">Lectin</keyword>
<sequence>MGVLFVLLFISVADAFLSLHSYTQCIRQLRVGDVITIKGHVIAGARQWKCSISEQGMNNSIIHADHRISTGRGYPCTVLNASSGSDWETEDVKSGSVPFIAGPFEMTFRILEEWMVEVYYKNASWVGTTYKRNQTIPLSTARQVECHGDVLDVTFHGARMTGKVNPVDNRDDCLKLSRG</sequence>
<evidence type="ECO:0000313" key="5">
    <source>
        <dbReference type="EMBL" id="CAJ0567334.1"/>
    </source>
</evidence>
<comment type="caution">
    <text evidence="5">The sequence shown here is derived from an EMBL/GenBank/DDBJ whole genome shotgun (WGS) entry which is preliminary data.</text>
</comment>
<reference evidence="5" key="1">
    <citation type="submission" date="2023-06" db="EMBL/GenBank/DDBJ databases">
        <authorList>
            <person name="Delattre M."/>
        </authorList>
    </citation>
    <scope>NUCLEOTIDE SEQUENCE</scope>
    <source>
        <strain evidence="5">AF72</strain>
    </source>
</reference>
<accession>A0AA36CE60</accession>
<evidence type="ECO:0000256" key="1">
    <source>
        <dbReference type="ARBA" id="ARBA00022734"/>
    </source>
</evidence>
<proteinExistence type="predicted"/>